<sequence length="296" mass="31857">MTDRTASHIQTDGPQFRPRSGPLRLTLLLQGVFLLGMLTGLVVLVVSSPLSRLADRVMGLFPWWFLVQALSFGAYAHAYWGAFGTLGKAAAPMQLWRHPELRSLPALPPLPLWRAALLYAVPVALVGGMFAWGARDLGTQVVRYTTNGQWTSAAALGFTRVSCRDFPAGSVQPDSLCLVAWQDFPQGQSFADMVRAWVQDERRTFTDAGQPVEAPALNLPFRQAGGVTGGQWAVPLRCIAEDDVQPFTVTAVSRRDPVPATGASPAPELASWLRGQAFHSVLIVTPGASSPGVTAP</sequence>
<keyword evidence="3" id="KW-1185">Reference proteome</keyword>
<dbReference type="OrthoDB" id="73657at2"/>
<feature type="transmembrane region" description="Helical" evidence="1">
    <location>
        <begin position="60"/>
        <end position="80"/>
    </location>
</feature>
<evidence type="ECO:0000313" key="3">
    <source>
        <dbReference type="Proteomes" id="UP000034024"/>
    </source>
</evidence>
<keyword evidence="1" id="KW-1133">Transmembrane helix</keyword>
<feature type="transmembrane region" description="Helical" evidence="1">
    <location>
        <begin position="27"/>
        <end position="48"/>
    </location>
</feature>
<evidence type="ECO:0000256" key="1">
    <source>
        <dbReference type="SAM" id="Phobius"/>
    </source>
</evidence>
<name>A0A0F7JL30_9DEIO</name>
<dbReference type="RefSeq" id="WP_046843527.1">
    <property type="nucleotide sequence ID" value="NZ_CP011389.1"/>
</dbReference>
<protein>
    <submittedName>
        <fullName evidence="2">Uncharacterized protein</fullName>
    </submittedName>
</protein>
<dbReference type="PATRIC" id="fig|1309411.5.peg.1563"/>
<accession>A0A0F7JL30</accession>
<evidence type="ECO:0000313" key="2">
    <source>
        <dbReference type="EMBL" id="AKH16956.1"/>
    </source>
</evidence>
<feature type="transmembrane region" description="Helical" evidence="1">
    <location>
        <begin position="112"/>
        <end position="134"/>
    </location>
</feature>
<dbReference type="EMBL" id="CP011389">
    <property type="protein sequence ID" value="AKH16956.1"/>
    <property type="molecule type" value="Genomic_DNA"/>
</dbReference>
<keyword evidence="1" id="KW-0472">Membrane</keyword>
<proteinExistence type="predicted"/>
<reference evidence="2 3" key="1">
    <citation type="submission" date="2015-01" db="EMBL/GenBank/DDBJ databases">
        <title>Deinococcus soli/N5/whole genome sequencing.</title>
        <authorList>
            <person name="Kim M.K."/>
            <person name="Srinivasan S."/>
            <person name="Lee J.-J."/>
        </authorList>
    </citation>
    <scope>NUCLEOTIDE SEQUENCE [LARGE SCALE GENOMIC DNA]</scope>
    <source>
        <strain evidence="2 3">N5</strain>
    </source>
</reference>
<dbReference type="AlphaFoldDB" id="A0A0F7JL30"/>
<organism evidence="2 3">
    <name type="scientific">Deinococcus soli</name>
    <name type="common">ex Cha et al. 2016</name>
    <dbReference type="NCBI Taxonomy" id="1309411"/>
    <lineage>
        <taxon>Bacteria</taxon>
        <taxon>Thermotogati</taxon>
        <taxon>Deinococcota</taxon>
        <taxon>Deinococci</taxon>
        <taxon>Deinococcales</taxon>
        <taxon>Deinococcaceae</taxon>
        <taxon>Deinococcus</taxon>
    </lineage>
</organism>
<dbReference type="KEGG" id="dch:SY84_07665"/>
<dbReference type="Proteomes" id="UP000034024">
    <property type="component" value="Chromosome"/>
</dbReference>
<keyword evidence="1" id="KW-0812">Transmembrane</keyword>
<gene>
    <name evidence="2" type="ORF">SY84_07665</name>
</gene>